<dbReference type="STRING" id="1437875.CFRA_07640"/>
<sequence>MDSPFIFDVSGLDGGRERQTRTAPAPERIGVAMIAVPQGAEVTVDADLTDLGTGVQVLADVTAPLEGQCSRCLRELHREGDFHVEQFFAYDADVFTESGDAPEDGEDDEDDLPPLVVEERVDLTQAVTDEIGLNLPFSPVCEDGCEDSDSEVPAPDGIAGEYQGTDPRWSGLEKFL</sequence>
<dbReference type="KEGG" id="cfk:CFRA_07640"/>
<keyword evidence="2" id="KW-0238">DNA-binding</keyword>
<evidence type="ECO:0000256" key="1">
    <source>
        <dbReference type="SAM" id="MobiDB-lite"/>
    </source>
</evidence>
<keyword evidence="3" id="KW-1185">Reference proteome</keyword>
<accession>A0A1L7CTH3</accession>
<feature type="region of interest" description="Disordered" evidence="1">
    <location>
        <begin position="144"/>
        <end position="166"/>
    </location>
</feature>
<dbReference type="InterPro" id="IPR003772">
    <property type="entry name" value="YceD"/>
</dbReference>
<reference evidence="2 3" key="1">
    <citation type="submission" date="2014-08" db="EMBL/GenBank/DDBJ databases">
        <title>Complete genome sequence of Corynebacterium frankenforstense ST18(T) (=DSM 45800(T)), isolated from raw cow milk.</title>
        <authorList>
            <person name="Ruckert C."/>
            <person name="Albersmeier A."/>
            <person name="Winkler A."/>
            <person name="Lipski A."/>
            <person name="Kalinowski J."/>
        </authorList>
    </citation>
    <scope>NUCLEOTIDE SEQUENCE [LARGE SCALE GENOMIC DNA]</scope>
    <source>
        <strain evidence="2 3">ST18</strain>
    </source>
</reference>
<dbReference type="Proteomes" id="UP000185434">
    <property type="component" value="Chromosome"/>
</dbReference>
<dbReference type="EMBL" id="CP009247">
    <property type="protein sequence ID" value="APT89153.1"/>
    <property type="molecule type" value="Genomic_DNA"/>
</dbReference>
<gene>
    <name evidence="2" type="ORF">CFRA_07640</name>
</gene>
<proteinExistence type="predicted"/>
<protein>
    <submittedName>
        <fullName evidence="2">DNA-binding protein</fullName>
    </submittedName>
</protein>
<dbReference type="AlphaFoldDB" id="A0A1L7CTH3"/>
<organism evidence="2 3">
    <name type="scientific">Corynebacterium frankenforstense DSM 45800</name>
    <dbReference type="NCBI Taxonomy" id="1437875"/>
    <lineage>
        <taxon>Bacteria</taxon>
        <taxon>Bacillati</taxon>
        <taxon>Actinomycetota</taxon>
        <taxon>Actinomycetes</taxon>
        <taxon>Mycobacteriales</taxon>
        <taxon>Corynebacteriaceae</taxon>
        <taxon>Corynebacterium</taxon>
    </lineage>
</organism>
<dbReference type="Pfam" id="PF02620">
    <property type="entry name" value="YceD"/>
    <property type="match status" value="1"/>
</dbReference>
<name>A0A1L7CTH3_9CORY</name>
<evidence type="ECO:0000313" key="2">
    <source>
        <dbReference type="EMBL" id="APT89153.1"/>
    </source>
</evidence>
<dbReference type="RefSeq" id="WP_075664136.1">
    <property type="nucleotide sequence ID" value="NZ_CP009247.1"/>
</dbReference>
<dbReference type="GO" id="GO:0003677">
    <property type="term" value="F:DNA binding"/>
    <property type="evidence" value="ECO:0007669"/>
    <property type="project" value="UniProtKB-KW"/>
</dbReference>
<dbReference type="OrthoDB" id="9790372at2"/>
<evidence type="ECO:0000313" key="3">
    <source>
        <dbReference type="Proteomes" id="UP000185434"/>
    </source>
</evidence>